<reference evidence="1 2" key="1">
    <citation type="journal article" date="2023" name="BMC Biol.">
        <title>The compact genome of the sponge Oopsacas minuta (Hexactinellida) is lacking key metazoan core genes.</title>
        <authorList>
            <person name="Santini S."/>
            <person name="Schenkelaars Q."/>
            <person name="Jourda C."/>
            <person name="Duchesne M."/>
            <person name="Belahbib H."/>
            <person name="Rocher C."/>
            <person name="Selva M."/>
            <person name="Riesgo A."/>
            <person name="Vervoort M."/>
            <person name="Leys S.P."/>
            <person name="Kodjabachian L."/>
            <person name="Le Bivic A."/>
            <person name="Borchiellini C."/>
            <person name="Claverie J.M."/>
            <person name="Renard E."/>
        </authorList>
    </citation>
    <scope>NUCLEOTIDE SEQUENCE [LARGE SCALE GENOMIC DNA]</scope>
    <source>
        <strain evidence="1">SPO-2</strain>
    </source>
</reference>
<protein>
    <recommendedName>
        <fullName evidence="3">SEFIR domain-containing protein</fullName>
    </recommendedName>
</protein>
<name>A0AAV7JKC4_9METZ</name>
<comment type="caution">
    <text evidence="1">The sequence shown here is derived from an EMBL/GenBank/DDBJ whole genome shotgun (WGS) entry which is preliminary data.</text>
</comment>
<proteinExistence type="predicted"/>
<dbReference type="EMBL" id="JAKMXF010000324">
    <property type="protein sequence ID" value="KAI6648896.1"/>
    <property type="molecule type" value="Genomic_DNA"/>
</dbReference>
<dbReference type="Proteomes" id="UP001165289">
    <property type="component" value="Unassembled WGS sequence"/>
</dbReference>
<evidence type="ECO:0000313" key="2">
    <source>
        <dbReference type="Proteomes" id="UP001165289"/>
    </source>
</evidence>
<dbReference type="AlphaFoldDB" id="A0AAV7JKC4"/>
<organism evidence="1 2">
    <name type="scientific">Oopsacas minuta</name>
    <dbReference type="NCBI Taxonomy" id="111878"/>
    <lineage>
        <taxon>Eukaryota</taxon>
        <taxon>Metazoa</taxon>
        <taxon>Porifera</taxon>
        <taxon>Hexactinellida</taxon>
        <taxon>Hexasterophora</taxon>
        <taxon>Lyssacinosida</taxon>
        <taxon>Leucopsacidae</taxon>
        <taxon>Oopsacas</taxon>
    </lineage>
</organism>
<accession>A0AAV7JKC4</accession>
<keyword evidence="2" id="KW-1185">Reference proteome</keyword>
<evidence type="ECO:0008006" key="3">
    <source>
        <dbReference type="Google" id="ProtNLM"/>
    </source>
</evidence>
<gene>
    <name evidence="1" type="ORF">LOD99_6969</name>
</gene>
<evidence type="ECO:0000313" key="1">
    <source>
        <dbReference type="EMBL" id="KAI6648896.1"/>
    </source>
</evidence>
<sequence>MAASSNTSVKNVFICHPDDPDPLNAANEYAPYKKRIFCETVTQFVEVLKTQPNINVVCRTDISSEEFDGIEAGERIKTSDCIIVICCPSLVYLTSESAQSAHKYGENQTVLELKAILGQFLINNCNRIIPVFLNSSSDSIADNLPAELIANTTSVRVCITTLPDGEEEFWPAQQNSINNLVRIIHMKAFSEISQSPVSGMDAVDQNWRFHFIDQYAIDFIACVFEERNIYTDTEIMKKYLEIDSEQNIEFRALLRIWLRELRHRKVKVQSVFNELGRVLAQVGREDLMYQVKFQFELYTTEVYEGQSLHRSSLQLNKVSHPQAKF</sequence>